<evidence type="ECO:0000256" key="6">
    <source>
        <dbReference type="ARBA" id="ARBA00022840"/>
    </source>
</evidence>
<keyword evidence="4 9" id="KW-0812">Transmembrane</keyword>
<dbReference type="GO" id="GO:0005524">
    <property type="term" value="F:ATP binding"/>
    <property type="evidence" value="ECO:0007669"/>
    <property type="project" value="UniProtKB-KW"/>
</dbReference>
<dbReference type="PROSITE" id="PS00211">
    <property type="entry name" value="ABC_TRANSPORTER_1"/>
    <property type="match status" value="1"/>
</dbReference>
<dbReference type="InterPro" id="IPR005074">
    <property type="entry name" value="Peptidase_C39"/>
</dbReference>
<dbReference type="GO" id="GO:0005886">
    <property type="term" value="C:plasma membrane"/>
    <property type="evidence" value="ECO:0007669"/>
    <property type="project" value="UniProtKB-SubCell"/>
</dbReference>
<dbReference type="InterPro" id="IPR036640">
    <property type="entry name" value="ABC1_TM_sf"/>
</dbReference>
<dbReference type="GO" id="GO:0140359">
    <property type="term" value="F:ABC-type transporter activity"/>
    <property type="evidence" value="ECO:0007669"/>
    <property type="project" value="InterPro"/>
</dbReference>
<dbReference type="SUPFAM" id="SSF52540">
    <property type="entry name" value="P-loop containing nucleoside triphosphate hydrolases"/>
    <property type="match status" value="1"/>
</dbReference>
<organism evidence="13 14">
    <name type="scientific">Zobellella taiwanensis</name>
    <dbReference type="NCBI Taxonomy" id="347535"/>
    <lineage>
        <taxon>Bacteria</taxon>
        <taxon>Pseudomonadati</taxon>
        <taxon>Pseudomonadota</taxon>
        <taxon>Gammaproteobacteria</taxon>
        <taxon>Aeromonadales</taxon>
        <taxon>Aeromonadaceae</taxon>
        <taxon>Zobellella</taxon>
    </lineage>
</organism>
<dbReference type="Proteomes" id="UP000242181">
    <property type="component" value="Unassembled WGS sequence"/>
</dbReference>
<dbReference type="AlphaFoldDB" id="A0A2P7QQP1"/>
<keyword evidence="8 9" id="KW-0472">Membrane</keyword>
<keyword evidence="14" id="KW-1185">Reference proteome</keyword>
<sequence>MHDIHAVGQDPLLESLVFLTKYHGHPYQGEALISGLPLADGKLTPVLLERAAERAGLAVRFQAQELGELSELLLPCILLLEEGNACVLLELQREQGRARVILAATGDGEHWLDLDRLEPLYSGNLFLVKPRFRYDERAPRTLETTEGHWFWGTLRQSASIYRDVLVASLLINLFAVVTPLFTMNVYDKIVPNLAFDSLWVLAIGAGIVFLFDFLMRMLRGYFIDIAGKKSDVLLSARIFSKVMGMRMEARPPSTGAFARHLQEFESIRDFLTSATVSALVDIPFTLVFLLVIWIFAGPMVGVPIVAVAVLALYSLLVQGPLRRSIEEGSRLASQKNANLVEGIAGLETIKLFGAQGTFQHRWEQAVSHMASWGITTRKLTNSVSTLAHISQQLVTVTLIIYGVYLIADGQLTMGGLIAAVMLSGRAIAPMVQLSVLSTRYNQARSAMSVLEQIMAAPDEQESERRYVHHPVFRGDIELDRVSFRYPGMEHNVLNRVSLSIRAGERVAIIGRIGSGKTTLERLLVGLYQATEGAIRIDGIDIGQLQPAVLRRHIGCVPQDVTLFFGSIRDNIVIANPLADESRVLRAAQRAGVTLFTNRDPQGLDRQVGEGGRQLSGGQRQAIAIARALLNEPPMLILDEPTSNMDNRSESYIRQQLGKLDRKSTLLLITHRTSMLEIVDRIIVLEQGVVVADGPKQQVLQQLSAGKVRAQEVANG</sequence>
<evidence type="ECO:0000256" key="4">
    <source>
        <dbReference type="ARBA" id="ARBA00022692"/>
    </source>
</evidence>
<dbReference type="GO" id="GO:0016887">
    <property type="term" value="F:ATP hydrolysis activity"/>
    <property type="evidence" value="ECO:0007669"/>
    <property type="project" value="InterPro"/>
</dbReference>
<dbReference type="InterPro" id="IPR003593">
    <property type="entry name" value="AAA+_ATPase"/>
</dbReference>
<reference evidence="13 14" key="1">
    <citation type="submission" date="2018-03" db="EMBL/GenBank/DDBJ databases">
        <title>The draft genome of Zobellella taiwanensis JCM 13381.</title>
        <authorList>
            <person name="Liu L."/>
            <person name="Li L."/>
            <person name="Wang T."/>
            <person name="Zhang X."/>
            <person name="Liang L."/>
        </authorList>
    </citation>
    <scope>NUCLEOTIDE SEQUENCE [LARGE SCALE GENOMIC DNA]</scope>
    <source>
        <strain evidence="13 14">JCM 13381</strain>
    </source>
</reference>
<feature type="domain" description="Peptidase C39" evidence="12">
    <location>
        <begin position="5"/>
        <end position="128"/>
    </location>
</feature>
<evidence type="ECO:0000259" key="10">
    <source>
        <dbReference type="PROSITE" id="PS50893"/>
    </source>
</evidence>
<keyword evidence="7 9" id="KW-1133">Transmembrane helix</keyword>
<keyword evidence="2" id="KW-0813">Transport</keyword>
<dbReference type="NCBIfam" id="TIGR03375">
    <property type="entry name" value="type_I_sec_LssB"/>
    <property type="match status" value="1"/>
</dbReference>
<evidence type="ECO:0000256" key="7">
    <source>
        <dbReference type="ARBA" id="ARBA00022989"/>
    </source>
</evidence>
<proteinExistence type="predicted"/>
<dbReference type="Gene3D" id="3.40.50.300">
    <property type="entry name" value="P-loop containing nucleotide triphosphate hydrolases"/>
    <property type="match status" value="1"/>
</dbReference>
<dbReference type="InterPro" id="IPR017871">
    <property type="entry name" value="ABC_transporter-like_CS"/>
</dbReference>
<dbReference type="InterPro" id="IPR027417">
    <property type="entry name" value="P-loop_NTPase"/>
</dbReference>
<feature type="transmembrane region" description="Helical" evidence="9">
    <location>
        <begin position="302"/>
        <end position="321"/>
    </location>
</feature>
<dbReference type="PANTHER" id="PTHR24221">
    <property type="entry name" value="ATP-BINDING CASSETTE SUB-FAMILY B"/>
    <property type="match status" value="1"/>
</dbReference>
<dbReference type="EMBL" id="PXYH01000015">
    <property type="protein sequence ID" value="PSJ40277.1"/>
    <property type="molecule type" value="Genomic_DNA"/>
</dbReference>
<feature type="domain" description="ABC transporter" evidence="10">
    <location>
        <begin position="476"/>
        <end position="711"/>
    </location>
</feature>
<dbReference type="Gene3D" id="1.20.1560.10">
    <property type="entry name" value="ABC transporter type 1, transmembrane domain"/>
    <property type="match status" value="1"/>
</dbReference>
<dbReference type="CDD" id="cd03245">
    <property type="entry name" value="ABCC_bacteriocin_exporters"/>
    <property type="match status" value="1"/>
</dbReference>
<dbReference type="Pfam" id="PF00005">
    <property type="entry name" value="ABC_tran"/>
    <property type="match status" value="1"/>
</dbReference>
<keyword evidence="5" id="KW-0547">Nucleotide-binding</keyword>
<dbReference type="InterPro" id="IPR011527">
    <property type="entry name" value="ABC1_TM_dom"/>
</dbReference>
<evidence type="ECO:0000259" key="12">
    <source>
        <dbReference type="PROSITE" id="PS50990"/>
    </source>
</evidence>
<name>A0A2P7QQP1_9GAMM</name>
<dbReference type="PANTHER" id="PTHR24221:SF248">
    <property type="entry name" value="ABC TRANSPORTER TRANSMEMBRANE REGION"/>
    <property type="match status" value="1"/>
</dbReference>
<dbReference type="PROSITE" id="PS50929">
    <property type="entry name" value="ABC_TM1F"/>
    <property type="match status" value="1"/>
</dbReference>
<evidence type="ECO:0000256" key="5">
    <source>
        <dbReference type="ARBA" id="ARBA00022741"/>
    </source>
</evidence>
<dbReference type="Gene3D" id="3.90.70.10">
    <property type="entry name" value="Cysteine proteinases"/>
    <property type="match status" value="1"/>
</dbReference>
<evidence type="ECO:0000313" key="14">
    <source>
        <dbReference type="Proteomes" id="UP000242181"/>
    </source>
</evidence>
<dbReference type="InterPro" id="IPR017750">
    <property type="entry name" value="ATPase_T1SS"/>
</dbReference>
<evidence type="ECO:0000259" key="11">
    <source>
        <dbReference type="PROSITE" id="PS50929"/>
    </source>
</evidence>
<dbReference type="FunFam" id="3.40.50.300:FF:000299">
    <property type="entry name" value="ABC transporter ATP-binding protein/permease"/>
    <property type="match status" value="1"/>
</dbReference>
<evidence type="ECO:0000256" key="9">
    <source>
        <dbReference type="SAM" id="Phobius"/>
    </source>
</evidence>
<evidence type="ECO:0000256" key="8">
    <source>
        <dbReference type="ARBA" id="ARBA00023136"/>
    </source>
</evidence>
<dbReference type="SMART" id="SM00382">
    <property type="entry name" value="AAA"/>
    <property type="match status" value="1"/>
</dbReference>
<dbReference type="GO" id="GO:0006508">
    <property type="term" value="P:proteolysis"/>
    <property type="evidence" value="ECO:0007669"/>
    <property type="project" value="InterPro"/>
</dbReference>
<feature type="transmembrane region" description="Helical" evidence="9">
    <location>
        <begin position="270"/>
        <end position="296"/>
    </location>
</feature>
<dbReference type="Pfam" id="PF03412">
    <property type="entry name" value="Peptidase_C39"/>
    <property type="match status" value="1"/>
</dbReference>
<dbReference type="SUPFAM" id="SSF90123">
    <property type="entry name" value="ABC transporter transmembrane region"/>
    <property type="match status" value="1"/>
</dbReference>
<dbReference type="OrthoDB" id="9806127at2"/>
<dbReference type="PROSITE" id="PS50893">
    <property type="entry name" value="ABC_TRANSPORTER_2"/>
    <property type="match status" value="1"/>
</dbReference>
<keyword evidence="3" id="KW-1003">Cell membrane</keyword>
<evidence type="ECO:0000313" key="13">
    <source>
        <dbReference type="EMBL" id="PSJ40277.1"/>
    </source>
</evidence>
<accession>A0A2P7QQP1</accession>
<feature type="domain" description="ABC transmembrane type-1" evidence="11">
    <location>
        <begin position="164"/>
        <end position="442"/>
    </location>
</feature>
<evidence type="ECO:0000256" key="1">
    <source>
        <dbReference type="ARBA" id="ARBA00004651"/>
    </source>
</evidence>
<dbReference type="RefSeq" id="WP_106453882.1">
    <property type="nucleotide sequence ID" value="NZ_PXYH01000015.1"/>
</dbReference>
<keyword evidence="6" id="KW-0067">ATP-binding</keyword>
<dbReference type="PROSITE" id="PS50990">
    <property type="entry name" value="PEPTIDASE_C39"/>
    <property type="match status" value="1"/>
</dbReference>
<dbReference type="GO" id="GO:0008233">
    <property type="term" value="F:peptidase activity"/>
    <property type="evidence" value="ECO:0007669"/>
    <property type="project" value="InterPro"/>
</dbReference>
<evidence type="ECO:0000256" key="3">
    <source>
        <dbReference type="ARBA" id="ARBA00022475"/>
    </source>
</evidence>
<protein>
    <submittedName>
        <fullName evidence="13">Type I secretion system permease/ATPase</fullName>
    </submittedName>
</protein>
<dbReference type="CDD" id="cd18587">
    <property type="entry name" value="ABC_6TM_LapB_like"/>
    <property type="match status" value="1"/>
</dbReference>
<dbReference type="Pfam" id="PF00664">
    <property type="entry name" value="ABC_membrane"/>
    <property type="match status" value="1"/>
</dbReference>
<dbReference type="GO" id="GO:0034040">
    <property type="term" value="F:ATPase-coupled lipid transmembrane transporter activity"/>
    <property type="evidence" value="ECO:0007669"/>
    <property type="project" value="TreeGrafter"/>
</dbReference>
<feature type="transmembrane region" description="Helical" evidence="9">
    <location>
        <begin position="164"/>
        <end position="186"/>
    </location>
</feature>
<feature type="transmembrane region" description="Helical" evidence="9">
    <location>
        <begin position="198"/>
        <end position="215"/>
    </location>
</feature>
<comment type="caution">
    <text evidence="13">The sequence shown here is derived from an EMBL/GenBank/DDBJ whole genome shotgun (WGS) entry which is preliminary data.</text>
</comment>
<evidence type="ECO:0000256" key="2">
    <source>
        <dbReference type="ARBA" id="ARBA00022448"/>
    </source>
</evidence>
<comment type="subcellular location">
    <subcellularLocation>
        <location evidence="1">Cell membrane</location>
        <topology evidence="1">Multi-pass membrane protein</topology>
    </subcellularLocation>
</comment>
<dbReference type="InterPro" id="IPR039421">
    <property type="entry name" value="Type_1_exporter"/>
</dbReference>
<dbReference type="InterPro" id="IPR003439">
    <property type="entry name" value="ABC_transporter-like_ATP-bd"/>
</dbReference>
<gene>
    <name evidence="13" type="ORF">C7I36_11685</name>
</gene>